<dbReference type="PANTHER" id="PTHR35936:SF17">
    <property type="entry name" value="ARGININE-BINDING EXTRACELLULAR PROTEIN ARTP"/>
    <property type="match status" value="1"/>
</dbReference>
<dbReference type="Pfam" id="PF00497">
    <property type="entry name" value="SBP_bac_3"/>
    <property type="match status" value="1"/>
</dbReference>
<name>A0A850RLY1_9GAMM</name>
<reference evidence="4 5" key="1">
    <citation type="submission" date="2020-06" db="EMBL/GenBank/DDBJ databases">
        <title>Whole-genome sequence of Allochromatium humboldtianum DSM 21881, type strain.</title>
        <authorList>
            <person name="Kyndt J.A."/>
            <person name="Meyer T.E."/>
        </authorList>
    </citation>
    <scope>NUCLEOTIDE SEQUENCE [LARGE SCALE GENOMIC DNA]</scope>
    <source>
        <strain evidence="4 5">DSM 21881</strain>
    </source>
</reference>
<evidence type="ECO:0000313" key="5">
    <source>
        <dbReference type="Proteomes" id="UP000592294"/>
    </source>
</evidence>
<dbReference type="PANTHER" id="PTHR35936">
    <property type="entry name" value="MEMBRANE-BOUND LYTIC MUREIN TRANSGLYCOSYLASE F"/>
    <property type="match status" value="1"/>
</dbReference>
<sequence>MSHALRLFVGALLIVMHGLVMADDDRLQRIQTAQTLRVCIWPDYYGISFRNPKTLQLSGIDVDLARELARDLGVEVEFVDSAFATLIEDVLGDRCDIAMFAIGITPARQQHLRFTQPYLASDIYAVTTRTNRRIRDWSDIDQPGTVVAVAKGTLHEAVMREKLQHAELRVLDTPHSREQEVQSGRADVFMTDYAYSRRMLDNHDWARLVSPTQSDQNTGYTWMTTPGIDQHDWERIVSPSASYHLTPYAWAMAPGDDAFHARVERFITAIKTDGRLLEAARRHGLEPIVVH</sequence>
<comment type="similarity">
    <text evidence="1">Belongs to the bacterial solute-binding protein 3 family.</text>
</comment>
<proteinExistence type="inferred from homology"/>
<dbReference type="RefSeq" id="WP_176976689.1">
    <property type="nucleotide sequence ID" value="NZ_JABZEO010000007.1"/>
</dbReference>
<keyword evidence="5" id="KW-1185">Reference proteome</keyword>
<accession>A0A850RLY1</accession>
<dbReference type="Proteomes" id="UP000592294">
    <property type="component" value="Unassembled WGS sequence"/>
</dbReference>
<dbReference type="AlphaFoldDB" id="A0A850RLY1"/>
<organism evidence="4 5">
    <name type="scientific">Allochromatium humboldtianum</name>
    <dbReference type="NCBI Taxonomy" id="504901"/>
    <lineage>
        <taxon>Bacteria</taxon>
        <taxon>Pseudomonadati</taxon>
        <taxon>Pseudomonadota</taxon>
        <taxon>Gammaproteobacteria</taxon>
        <taxon>Chromatiales</taxon>
        <taxon>Chromatiaceae</taxon>
        <taxon>Allochromatium</taxon>
    </lineage>
</organism>
<dbReference type="InterPro" id="IPR001638">
    <property type="entry name" value="Solute-binding_3/MltF_N"/>
</dbReference>
<dbReference type="SMART" id="SM00062">
    <property type="entry name" value="PBPb"/>
    <property type="match status" value="1"/>
</dbReference>
<keyword evidence="2" id="KW-0732">Signal</keyword>
<dbReference type="Gene3D" id="3.40.190.10">
    <property type="entry name" value="Periplasmic binding protein-like II"/>
    <property type="match status" value="2"/>
</dbReference>
<evidence type="ECO:0000259" key="3">
    <source>
        <dbReference type="SMART" id="SM00062"/>
    </source>
</evidence>
<protein>
    <submittedName>
        <fullName evidence="4">Amino acid ABC transporter substrate-binding protein</fullName>
    </submittedName>
</protein>
<feature type="domain" description="Solute-binding protein family 3/N-terminal" evidence="3">
    <location>
        <begin position="35"/>
        <end position="287"/>
    </location>
</feature>
<evidence type="ECO:0000256" key="2">
    <source>
        <dbReference type="ARBA" id="ARBA00022729"/>
    </source>
</evidence>
<gene>
    <name evidence="4" type="ORF">HW932_11785</name>
</gene>
<dbReference type="EMBL" id="JABZEO010000007">
    <property type="protein sequence ID" value="NVZ09943.1"/>
    <property type="molecule type" value="Genomic_DNA"/>
</dbReference>
<evidence type="ECO:0000256" key="1">
    <source>
        <dbReference type="ARBA" id="ARBA00010333"/>
    </source>
</evidence>
<evidence type="ECO:0000313" key="4">
    <source>
        <dbReference type="EMBL" id="NVZ09943.1"/>
    </source>
</evidence>
<dbReference type="CDD" id="cd13530">
    <property type="entry name" value="PBP2_peptides_like"/>
    <property type="match status" value="1"/>
</dbReference>
<comment type="caution">
    <text evidence="4">The sequence shown here is derived from an EMBL/GenBank/DDBJ whole genome shotgun (WGS) entry which is preliminary data.</text>
</comment>
<dbReference type="SUPFAM" id="SSF53850">
    <property type="entry name" value="Periplasmic binding protein-like II"/>
    <property type="match status" value="1"/>
</dbReference>